<evidence type="ECO:0000313" key="1">
    <source>
        <dbReference type="EMBL" id="GFY68939.1"/>
    </source>
</evidence>
<name>A0A8X6YG39_9ARAC</name>
<comment type="caution">
    <text evidence="1">The sequence shown here is derived from an EMBL/GenBank/DDBJ whole genome shotgun (WGS) entry which is preliminary data.</text>
</comment>
<dbReference type="Proteomes" id="UP000886998">
    <property type="component" value="Unassembled WGS sequence"/>
</dbReference>
<gene>
    <name evidence="1" type="ORF">TNIN_474041</name>
</gene>
<dbReference type="AlphaFoldDB" id="A0A8X6YG39"/>
<keyword evidence="2" id="KW-1185">Reference proteome</keyword>
<evidence type="ECO:0000313" key="2">
    <source>
        <dbReference type="Proteomes" id="UP000886998"/>
    </source>
</evidence>
<accession>A0A8X6YG39</accession>
<sequence length="110" mass="12187">MLTARKRKEILPFRWRSSPSCQRNARGKVARGVVIPVKSLQNSSGTVGVLHPGGDVDVAFSWMTSSTAEPPCRKENTKIKLHVCRHPVTPCCDVSEILNALIYSEDAVLW</sequence>
<dbReference type="EMBL" id="BMAV01017356">
    <property type="protein sequence ID" value="GFY68939.1"/>
    <property type="molecule type" value="Genomic_DNA"/>
</dbReference>
<proteinExistence type="predicted"/>
<protein>
    <submittedName>
        <fullName evidence="1">Uncharacterized protein</fullName>
    </submittedName>
</protein>
<organism evidence="1 2">
    <name type="scientific">Trichonephila inaurata madagascariensis</name>
    <dbReference type="NCBI Taxonomy" id="2747483"/>
    <lineage>
        <taxon>Eukaryota</taxon>
        <taxon>Metazoa</taxon>
        <taxon>Ecdysozoa</taxon>
        <taxon>Arthropoda</taxon>
        <taxon>Chelicerata</taxon>
        <taxon>Arachnida</taxon>
        <taxon>Araneae</taxon>
        <taxon>Araneomorphae</taxon>
        <taxon>Entelegynae</taxon>
        <taxon>Araneoidea</taxon>
        <taxon>Nephilidae</taxon>
        <taxon>Trichonephila</taxon>
        <taxon>Trichonephila inaurata</taxon>
    </lineage>
</organism>
<dbReference type="OrthoDB" id="10287178at2759"/>
<reference evidence="1" key="1">
    <citation type="submission" date="2020-08" db="EMBL/GenBank/DDBJ databases">
        <title>Multicomponent nature underlies the extraordinary mechanical properties of spider dragline silk.</title>
        <authorList>
            <person name="Kono N."/>
            <person name="Nakamura H."/>
            <person name="Mori M."/>
            <person name="Yoshida Y."/>
            <person name="Ohtoshi R."/>
            <person name="Malay A.D."/>
            <person name="Moran D.A.P."/>
            <person name="Tomita M."/>
            <person name="Numata K."/>
            <person name="Arakawa K."/>
        </authorList>
    </citation>
    <scope>NUCLEOTIDE SEQUENCE</scope>
</reference>